<keyword evidence="2" id="KW-1003">Cell membrane</keyword>
<dbReference type="InterPro" id="IPR000500">
    <property type="entry name" value="Connexin"/>
</dbReference>
<feature type="transmembrane region" description="Helical" evidence="6">
    <location>
        <begin position="131"/>
        <end position="149"/>
    </location>
</feature>
<evidence type="ECO:0000256" key="6">
    <source>
        <dbReference type="SAM" id="Phobius"/>
    </source>
</evidence>
<dbReference type="RefSeq" id="XP_034257752.1">
    <property type="nucleotide sequence ID" value="XM_034401861.1"/>
</dbReference>
<feature type="transmembrane region" description="Helical" evidence="6">
    <location>
        <begin position="183"/>
        <end position="204"/>
    </location>
</feature>
<keyword evidence="4 6" id="KW-1133">Transmembrane helix</keyword>
<sequence>MIMMKLMLIALGAYPLYQDELAAFVCNTNQPGCSSMCFDAFTAVSQVRFWLFEFLSVLLPFSVFIICILHNVVNEVVDVYALPCTYCKQIKASIGLRVTEATFSDPTKSKVTCGAHELAIPDFSRAYFVQLVMRIIIEIGFAISSYHLFGFFVEKFYNCTEEICPSNITCFVPRTTEKSAMMILLWAVSTFSIFLGILDLIMVVKDFRDKLFVTSKAKICRTRQRGGGSRDLFNFDDTEDPTSIPMTRYRKERHCEKEFEF</sequence>
<evidence type="ECO:0000259" key="9">
    <source>
        <dbReference type="SMART" id="SM01089"/>
    </source>
</evidence>
<comment type="subcellular location">
    <subcellularLocation>
        <location evidence="1">Cell membrane</location>
        <topology evidence="1">Multi-pass membrane protein</topology>
    </subcellularLocation>
</comment>
<dbReference type="InParanoid" id="A0A6P9AH08"/>
<evidence type="ECO:0000256" key="2">
    <source>
        <dbReference type="ARBA" id="ARBA00022475"/>
    </source>
</evidence>
<dbReference type="SMART" id="SM01089">
    <property type="entry name" value="Connexin_CCC"/>
    <property type="match status" value="1"/>
</dbReference>
<evidence type="ECO:0000256" key="1">
    <source>
        <dbReference type="ARBA" id="ARBA00004651"/>
    </source>
</evidence>
<dbReference type="SMART" id="SM00037">
    <property type="entry name" value="CNX"/>
    <property type="match status" value="1"/>
</dbReference>
<dbReference type="GO" id="GO:0005922">
    <property type="term" value="C:connexin complex"/>
    <property type="evidence" value="ECO:0007669"/>
    <property type="project" value="InterPro"/>
</dbReference>
<evidence type="ECO:0000256" key="4">
    <source>
        <dbReference type="ARBA" id="ARBA00022989"/>
    </source>
</evidence>
<feature type="domain" description="Connexin N-terminal" evidence="8">
    <location>
        <begin position="15"/>
        <end position="48"/>
    </location>
</feature>
<name>A0A6P9AH08_PANGU</name>
<dbReference type="GO" id="GO:0005243">
    <property type="term" value="F:gap junction channel activity"/>
    <property type="evidence" value="ECO:0007669"/>
    <property type="project" value="TreeGrafter"/>
</dbReference>
<dbReference type="PANTHER" id="PTHR11984">
    <property type="entry name" value="CONNEXIN"/>
    <property type="match status" value="1"/>
</dbReference>
<accession>A0A6P9AH08</accession>
<proteinExistence type="predicted"/>
<evidence type="ECO:0000256" key="7">
    <source>
        <dbReference type="SAM" id="SignalP"/>
    </source>
</evidence>
<dbReference type="PANTHER" id="PTHR11984:SF3">
    <property type="entry name" value="GAP JUNCTION DELTA-4 PROTEIN"/>
    <property type="match status" value="1"/>
</dbReference>
<dbReference type="PRINTS" id="PR00206">
    <property type="entry name" value="CONNEXIN"/>
</dbReference>
<dbReference type="InterPro" id="IPR019570">
    <property type="entry name" value="Connexin_CCC"/>
</dbReference>
<dbReference type="GeneID" id="117654915"/>
<dbReference type="Gene3D" id="1.20.1440.80">
    <property type="entry name" value="Gap junction channel protein cysteine-rich domain"/>
    <property type="match status" value="1"/>
</dbReference>
<evidence type="ECO:0000256" key="3">
    <source>
        <dbReference type="ARBA" id="ARBA00022692"/>
    </source>
</evidence>
<dbReference type="AlphaFoldDB" id="A0A6P9AH08"/>
<feature type="transmembrane region" description="Helical" evidence="6">
    <location>
        <begin position="49"/>
        <end position="69"/>
    </location>
</feature>
<keyword evidence="7" id="KW-0732">Signal</keyword>
<dbReference type="KEGG" id="pgut:117654915"/>
<dbReference type="Pfam" id="PF00029">
    <property type="entry name" value="Connexin"/>
    <property type="match status" value="1"/>
</dbReference>
<evidence type="ECO:0000259" key="8">
    <source>
        <dbReference type="SMART" id="SM00037"/>
    </source>
</evidence>
<organism evidence="10 11">
    <name type="scientific">Pantherophis guttatus</name>
    <name type="common">Corn snake</name>
    <name type="synonym">Elaphe guttata</name>
    <dbReference type="NCBI Taxonomy" id="94885"/>
    <lineage>
        <taxon>Eukaryota</taxon>
        <taxon>Metazoa</taxon>
        <taxon>Chordata</taxon>
        <taxon>Craniata</taxon>
        <taxon>Vertebrata</taxon>
        <taxon>Euteleostomi</taxon>
        <taxon>Lepidosauria</taxon>
        <taxon>Squamata</taxon>
        <taxon>Bifurcata</taxon>
        <taxon>Unidentata</taxon>
        <taxon>Episquamata</taxon>
        <taxon>Toxicofera</taxon>
        <taxon>Serpentes</taxon>
        <taxon>Colubroidea</taxon>
        <taxon>Colubridae</taxon>
        <taxon>Colubrinae</taxon>
        <taxon>Pantherophis</taxon>
    </lineage>
</organism>
<keyword evidence="3 6" id="KW-0812">Transmembrane</keyword>
<dbReference type="InterPro" id="IPR013092">
    <property type="entry name" value="Connexin_N"/>
</dbReference>
<evidence type="ECO:0000256" key="5">
    <source>
        <dbReference type="ARBA" id="ARBA00023136"/>
    </source>
</evidence>
<keyword evidence="5 6" id="KW-0472">Membrane</keyword>
<feature type="chain" id="PRO_5027754284" evidence="7">
    <location>
        <begin position="19"/>
        <end position="261"/>
    </location>
</feature>
<dbReference type="InterPro" id="IPR038359">
    <property type="entry name" value="Connexin_N_sf"/>
</dbReference>
<evidence type="ECO:0000313" key="11">
    <source>
        <dbReference type="RefSeq" id="XP_034257752.1"/>
    </source>
</evidence>
<feature type="domain" description="Connexin cysteine-rich" evidence="9">
    <location>
        <begin position="137"/>
        <end position="203"/>
    </location>
</feature>
<dbReference type="GO" id="GO:0007267">
    <property type="term" value="P:cell-cell signaling"/>
    <property type="evidence" value="ECO:0007669"/>
    <property type="project" value="TreeGrafter"/>
</dbReference>
<protein>
    <submittedName>
        <fullName evidence="11">Gap junction delta-4 protein-like</fullName>
    </submittedName>
</protein>
<reference evidence="11" key="1">
    <citation type="submission" date="2025-08" db="UniProtKB">
        <authorList>
            <consortium name="RefSeq"/>
        </authorList>
    </citation>
    <scope>IDENTIFICATION</scope>
    <source>
        <tissue evidence="11">Blood</tissue>
    </source>
</reference>
<feature type="signal peptide" evidence="7">
    <location>
        <begin position="1"/>
        <end position="18"/>
    </location>
</feature>
<evidence type="ECO:0000313" key="10">
    <source>
        <dbReference type="Proteomes" id="UP001652622"/>
    </source>
</evidence>
<dbReference type="OMA" id="NCTEEIC"/>
<dbReference type="Proteomes" id="UP001652622">
    <property type="component" value="Unplaced"/>
</dbReference>
<gene>
    <name evidence="11" type="primary">LOC117654915</name>
</gene>
<keyword evidence="10" id="KW-1185">Reference proteome</keyword>